<evidence type="ECO:0000256" key="5">
    <source>
        <dbReference type="ARBA" id="ARBA00022777"/>
    </source>
</evidence>
<proteinExistence type="inferred from homology"/>
<evidence type="ECO:0000256" key="1">
    <source>
        <dbReference type="ARBA" id="ARBA00005843"/>
    </source>
</evidence>
<keyword evidence="3" id="KW-0808">Transferase</keyword>
<dbReference type="InterPro" id="IPR011009">
    <property type="entry name" value="Kinase-like_dom_sf"/>
</dbReference>
<organism evidence="8 9">
    <name type="scientific">Anopheles epiroticus</name>
    <dbReference type="NCBI Taxonomy" id="199890"/>
    <lineage>
        <taxon>Eukaryota</taxon>
        <taxon>Metazoa</taxon>
        <taxon>Ecdysozoa</taxon>
        <taxon>Arthropoda</taxon>
        <taxon>Hexapoda</taxon>
        <taxon>Insecta</taxon>
        <taxon>Pterygota</taxon>
        <taxon>Neoptera</taxon>
        <taxon>Endopterygota</taxon>
        <taxon>Diptera</taxon>
        <taxon>Nematocera</taxon>
        <taxon>Culicoidea</taxon>
        <taxon>Culicidae</taxon>
        <taxon>Anophelinae</taxon>
        <taxon>Anopheles</taxon>
    </lineage>
</organism>
<dbReference type="GO" id="GO:0005524">
    <property type="term" value="F:ATP binding"/>
    <property type="evidence" value="ECO:0007669"/>
    <property type="project" value="UniProtKB-KW"/>
</dbReference>
<dbReference type="InterPro" id="IPR001245">
    <property type="entry name" value="Ser-Thr/Tyr_kinase_cat_dom"/>
</dbReference>
<dbReference type="InterPro" id="IPR050940">
    <property type="entry name" value="Actin_reg-Ser/Thr_kinase"/>
</dbReference>
<dbReference type="PANTHER" id="PTHR46485:SF5">
    <property type="entry name" value="CENTER DIVIDER, ISOFORM A"/>
    <property type="match status" value="1"/>
</dbReference>
<evidence type="ECO:0000256" key="4">
    <source>
        <dbReference type="ARBA" id="ARBA00022741"/>
    </source>
</evidence>
<dbReference type="GO" id="GO:0004674">
    <property type="term" value="F:protein serine/threonine kinase activity"/>
    <property type="evidence" value="ECO:0007669"/>
    <property type="project" value="UniProtKB-KW"/>
</dbReference>
<dbReference type="Pfam" id="PF07714">
    <property type="entry name" value="PK_Tyr_Ser-Thr"/>
    <property type="match status" value="1"/>
</dbReference>
<dbReference type="GO" id="GO:0005737">
    <property type="term" value="C:cytoplasm"/>
    <property type="evidence" value="ECO:0007669"/>
    <property type="project" value="TreeGrafter"/>
</dbReference>
<dbReference type="AlphaFoldDB" id="A0A182PT38"/>
<dbReference type="InterPro" id="IPR000719">
    <property type="entry name" value="Prot_kinase_dom"/>
</dbReference>
<dbReference type="VEuPathDB" id="VectorBase:AEPI010124"/>
<evidence type="ECO:0000313" key="9">
    <source>
        <dbReference type="Proteomes" id="UP000075885"/>
    </source>
</evidence>
<comment type="similarity">
    <text evidence="1">Belongs to the protein kinase superfamily. TKL Ser/Thr protein kinase family.</text>
</comment>
<evidence type="ECO:0000256" key="2">
    <source>
        <dbReference type="ARBA" id="ARBA00022527"/>
    </source>
</evidence>
<sequence>MALKACKLSELDLLKKLAHPNMLQLYGACVCKGRLHPLTEYFEDSTLAQLMNRKGSYLNVLKIGIALDIARDMKYMHNTDVYQRDLKANNVLVRGLPYGMFHAVIADLELALWIPPSLKTRCPGWKSPSCPAQWYQHQTEDVLDFGAILCHLVTGVSSNAHIKDNINGYYDVFARSFPANTPDMFIRLIFDCWSKYVHNRPTVRKCFECFTILLNASRSVRTDGGATSNQLRNSTDHYAVPESATSCNQTLQQYSNPNQEDETKTNSLGAMSLSAMMNTHDKG</sequence>
<dbReference type="GO" id="GO:0030036">
    <property type="term" value="P:actin cytoskeleton organization"/>
    <property type="evidence" value="ECO:0007669"/>
    <property type="project" value="TreeGrafter"/>
</dbReference>
<dbReference type="EnsemblMetazoa" id="AEPI010124-RA">
    <property type="protein sequence ID" value="AEPI010124-PA"/>
    <property type="gene ID" value="AEPI010124"/>
</dbReference>
<reference evidence="8" key="2">
    <citation type="submission" date="2020-05" db="UniProtKB">
        <authorList>
            <consortium name="EnsemblMetazoa"/>
        </authorList>
    </citation>
    <scope>IDENTIFICATION</scope>
    <source>
        <strain evidence="8">Epiroticus2</strain>
    </source>
</reference>
<accession>A0A182PT38</accession>
<dbReference type="SUPFAM" id="SSF56112">
    <property type="entry name" value="Protein kinase-like (PK-like)"/>
    <property type="match status" value="1"/>
</dbReference>
<dbReference type="SMART" id="SM00220">
    <property type="entry name" value="S_TKc"/>
    <property type="match status" value="1"/>
</dbReference>
<feature type="domain" description="Protein kinase" evidence="7">
    <location>
        <begin position="1"/>
        <end position="214"/>
    </location>
</feature>
<keyword evidence="2" id="KW-0723">Serine/threonine-protein kinase</keyword>
<name>A0A182PT38_9DIPT</name>
<dbReference type="PROSITE" id="PS50011">
    <property type="entry name" value="PROTEIN_KINASE_DOM"/>
    <property type="match status" value="1"/>
</dbReference>
<protein>
    <recommendedName>
        <fullName evidence="7">Protein kinase domain-containing protein</fullName>
    </recommendedName>
</protein>
<dbReference type="Gene3D" id="1.10.510.10">
    <property type="entry name" value="Transferase(Phosphotransferase) domain 1"/>
    <property type="match status" value="1"/>
</dbReference>
<keyword evidence="6" id="KW-0067">ATP-binding</keyword>
<reference evidence="9" key="1">
    <citation type="submission" date="2013-03" db="EMBL/GenBank/DDBJ databases">
        <title>The Genome Sequence of Anopheles epiroticus epiroticus2.</title>
        <authorList>
            <consortium name="The Broad Institute Genomics Platform"/>
            <person name="Neafsey D.E."/>
            <person name="Howell P."/>
            <person name="Walker B."/>
            <person name="Young S.K."/>
            <person name="Zeng Q."/>
            <person name="Gargeya S."/>
            <person name="Fitzgerald M."/>
            <person name="Haas B."/>
            <person name="Abouelleil A."/>
            <person name="Allen A.W."/>
            <person name="Alvarado L."/>
            <person name="Arachchi H.M."/>
            <person name="Berlin A.M."/>
            <person name="Chapman S.B."/>
            <person name="Gainer-Dewar J."/>
            <person name="Goldberg J."/>
            <person name="Griggs A."/>
            <person name="Gujja S."/>
            <person name="Hansen M."/>
            <person name="Howarth C."/>
            <person name="Imamovic A."/>
            <person name="Ireland A."/>
            <person name="Larimer J."/>
            <person name="McCowan C."/>
            <person name="Murphy C."/>
            <person name="Pearson M."/>
            <person name="Poon T.W."/>
            <person name="Priest M."/>
            <person name="Roberts A."/>
            <person name="Saif S."/>
            <person name="Shea T."/>
            <person name="Sisk P."/>
            <person name="Sykes S."/>
            <person name="Wortman J."/>
            <person name="Nusbaum C."/>
            <person name="Birren B."/>
        </authorList>
    </citation>
    <scope>NUCLEOTIDE SEQUENCE [LARGE SCALE GENOMIC DNA]</scope>
    <source>
        <strain evidence="9">Epiroticus2</strain>
    </source>
</reference>
<dbReference type="PANTHER" id="PTHR46485">
    <property type="entry name" value="LIM DOMAIN KINASE 1"/>
    <property type="match status" value="1"/>
</dbReference>
<evidence type="ECO:0000256" key="3">
    <source>
        <dbReference type="ARBA" id="ARBA00022679"/>
    </source>
</evidence>
<dbReference type="STRING" id="199890.A0A182PT38"/>
<keyword evidence="9" id="KW-1185">Reference proteome</keyword>
<dbReference type="Proteomes" id="UP000075885">
    <property type="component" value="Unassembled WGS sequence"/>
</dbReference>
<keyword evidence="4" id="KW-0547">Nucleotide-binding</keyword>
<keyword evidence="5" id="KW-0418">Kinase</keyword>
<dbReference type="GO" id="GO:0005634">
    <property type="term" value="C:nucleus"/>
    <property type="evidence" value="ECO:0007669"/>
    <property type="project" value="TreeGrafter"/>
</dbReference>
<evidence type="ECO:0000259" key="7">
    <source>
        <dbReference type="PROSITE" id="PS50011"/>
    </source>
</evidence>
<evidence type="ECO:0000313" key="8">
    <source>
        <dbReference type="EnsemblMetazoa" id="AEPI010124-PA"/>
    </source>
</evidence>
<evidence type="ECO:0000256" key="6">
    <source>
        <dbReference type="ARBA" id="ARBA00022840"/>
    </source>
</evidence>